<gene>
    <name evidence="1" type="ORF">CC78DRAFT_567180</name>
</gene>
<proteinExistence type="predicted"/>
<dbReference type="EMBL" id="ML986601">
    <property type="protein sequence ID" value="KAF2266103.1"/>
    <property type="molecule type" value="Genomic_DNA"/>
</dbReference>
<evidence type="ECO:0000313" key="2">
    <source>
        <dbReference type="Proteomes" id="UP000800093"/>
    </source>
</evidence>
<sequence>MQFLISYIETLLYSLKDGSLFVGSCTPYAAAETAFHQAGAPEGSKTIRRDNRQPGPREMFRLTYAFVSLSSPRMWIPVMSRRTRDKDPSARGRYYRIRTTQELEGMEEKLHSRPLRNNACYLSRETRRNSPLMPQTLPIFHRRQTSTSSTDSATKPPSIFRYTLILLKARPTPSDIEIISDYTSNRTPPAYPVLLIAPQTVSCCYFEPHSLVVSETGREGYETPPPPYTP</sequence>
<reference evidence="2" key="1">
    <citation type="journal article" date="2020" name="Stud. Mycol.">
        <title>101 Dothideomycetes genomes: A test case for predicting lifestyles and emergence of pathogens.</title>
        <authorList>
            <person name="Haridas S."/>
            <person name="Albert R."/>
            <person name="Binder M."/>
            <person name="Bloem J."/>
            <person name="LaButti K."/>
            <person name="Salamov A."/>
            <person name="Andreopoulos B."/>
            <person name="Baker S."/>
            <person name="Barry K."/>
            <person name="Bills G."/>
            <person name="Bluhm B."/>
            <person name="Cannon C."/>
            <person name="Castanera R."/>
            <person name="Culley D."/>
            <person name="Daum C."/>
            <person name="Ezra D."/>
            <person name="Gonzalez J."/>
            <person name="Henrissat B."/>
            <person name="Kuo A."/>
            <person name="Liang C."/>
            <person name="Lipzen A."/>
            <person name="Lutzoni F."/>
            <person name="Magnuson J."/>
            <person name="Mondo S."/>
            <person name="Nolan M."/>
            <person name="Ohm R."/>
            <person name="Pangilinan J."/>
            <person name="Park H.-J."/>
            <person name="Ramirez L."/>
            <person name="Alfaro M."/>
            <person name="Sun H."/>
            <person name="Tritt A."/>
            <person name="Yoshinaga Y."/>
            <person name="Zwiers L.-H."/>
            <person name="Turgeon B."/>
            <person name="Goodwin S."/>
            <person name="Spatafora J."/>
            <person name="Crous P."/>
            <person name="Grigoriev I."/>
        </authorList>
    </citation>
    <scope>NUCLEOTIDE SEQUENCE [LARGE SCALE GENOMIC DNA]</scope>
    <source>
        <strain evidence="2">CBS 304.66</strain>
    </source>
</reference>
<dbReference type="OrthoDB" id="3801119at2759"/>
<evidence type="ECO:0000313" key="1">
    <source>
        <dbReference type="EMBL" id="KAF2266103.1"/>
    </source>
</evidence>
<organism evidence="1 2">
    <name type="scientific">Lojkania enalia</name>
    <dbReference type="NCBI Taxonomy" id="147567"/>
    <lineage>
        <taxon>Eukaryota</taxon>
        <taxon>Fungi</taxon>
        <taxon>Dikarya</taxon>
        <taxon>Ascomycota</taxon>
        <taxon>Pezizomycotina</taxon>
        <taxon>Dothideomycetes</taxon>
        <taxon>Pleosporomycetidae</taxon>
        <taxon>Pleosporales</taxon>
        <taxon>Pleosporales incertae sedis</taxon>
        <taxon>Lojkania</taxon>
    </lineage>
</organism>
<keyword evidence="2" id="KW-1185">Reference proteome</keyword>
<name>A0A9P4KEA4_9PLEO</name>
<protein>
    <submittedName>
        <fullName evidence="1">Uncharacterized protein</fullName>
    </submittedName>
</protein>
<dbReference type="Proteomes" id="UP000800093">
    <property type="component" value="Unassembled WGS sequence"/>
</dbReference>
<dbReference type="AlphaFoldDB" id="A0A9P4KEA4"/>
<comment type="caution">
    <text evidence="1">The sequence shown here is derived from an EMBL/GenBank/DDBJ whole genome shotgun (WGS) entry which is preliminary data.</text>
</comment>
<accession>A0A9P4KEA4</accession>